<dbReference type="InterPro" id="IPR036412">
    <property type="entry name" value="HAD-like_sf"/>
</dbReference>
<dbReference type="InterPro" id="IPR023214">
    <property type="entry name" value="HAD_sf"/>
</dbReference>
<dbReference type="EMBL" id="SODD01000001">
    <property type="protein sequence ID" value="TDW26400.1"/>
    <property type="molecule type" value="Genomic_DNA"/>
</dbReference>
<dbReference type="Proteomes" id="UP000294743">
    <property type="component" value="Unassembled WGS sequence"/>
</dbReference>
<name>A0A4R8A6S6_9FIRM</name>
<dbReference type="PANTHER" id="PTHR43434">
    <property type="entry name" value="PHOSPHOGLYCOLATE PHOSPHATASE"/>
    <property type="match status" value="1"/>
</dbReference>
<keyword evidence="2" id="KW-1185">Reference proteome</keyword>
<protein>
    <submittedName>
        <fullName evidence="1">HAD superfamily hydrolase (TIGR01509 family)/HAD superfamily hydrolase (TIGR01549 family)</fullName>
    </submittedName>
</protein>
<dbReference type="NCBIfam" id="TIGR01549">
    <property type="entry name" value="HAD-SF-IA-v1"/>
    <property type="match status" value="1"/>
</dbReference>
<dbReference type="PANTHER" id="PTHR43434:SF1">
    <property type="entry name" value="PHOSPHOGLYCOLATE PHOSPHATASE"/>
    <property type="match status" value="1"/>
</dbReference>
<dbReference type="OrthoDB" id="9797743at2"/>
<gene>
    <name evidence="1" type="ORF">EDD63_101115</name>
</gene>
<evidence type="ECO:0000313" key="1">
    <source>
        <dbReference type="EMBL" id="TDW26400.1"/>
    </source>
</evidence>
<keyword evidence="1" id="KW-0378">Hydrolase</keyword>
<dbReference type="Pfam" id="PF13419">
    <property type="entry name" value="HAD_2"/>
    <property type="match status" value="1"/>
</dbReference>
<reference evidence="1 2" key="1">
    <citation type="submission" date="2019-03" db="EMBL/GenBank/DDBJ databases">
        <title>Genomic Encyclopedia of Type Strains, Phase IV (KMG-IV): sequencing the most valuable type-strain genomes for metagenomic binning, comparative biology and taxonomic classification.</title>
        <authorList>
            <person name="Goeker M."/>
        </authorList>
    </citation>
    <scope>NUCLEOTIDE SEQUENCE [LARGE SCALE GENOMIC DNA]</scope>
    <source>
        <strain evidence="1 2">DSM 28867</strain>
    </source>
</reference>
<dbReference type="InterPro" id="IPR050155">
    <property type="entry name" value="HAD-like_hydrolase_sf"/>
</dbReference>
<dbReference type="InterPro" id="IPR041492">
    <property type="entry name" value="HAD_2"/>
</dbReference>
<evidence type="ECO:0000313" key="2">
    <source>
        <dbReference type="Proteomes" id="UP000294743"/>
    </source>
</evidence>
<accession>A0A4R8A6S6</accession>
<dbReference type="InterPro" id="IPR023198">
    <property type="entry name" value="PGP-like_dom2"/>
</dbReference>
<dbReference type="NCBIfam" id="TIGR01509">
    <property type="entry name" value="HAD-SF-IA-v3"/>
    <property type="match status" value="1"/>
</dbReference>
<dbReference type="AlphaFoldDB" id="A0A4R8A6S6"/>
<dbReference type="Gene3D" id="1.10.150.240">
    <property type="entry name" value="Putative phosphatase, domain 2"/>
    <property type="match status" value="1"/>
</dbReference>
<dbReference type="RefSeq" id="WP_134167402.1">
    <property type="nucleotide sequence ID" value="NZ_SODD01000001.1"/>
</dbReference>
<organism evidence="1 2">
    <name type="scientific">Breznakia blatticola</name>
    <dbReference type="NCBI Taxonomy" id="1754012"/>
    <lineage>
        <taxon>Bacteria</taxon>
        <taxon>Bacillati</taxon>
        <taxon>Bacillota</taxon>
        <taxon>Erysipelotrichia</taxon>
        <taxon>Erysipelotrichales</taxon>
        <taxon>Erysipelotrichaceae</taxon>
        <taxon>Breznakia</taxon>
    </lineage>
</organism>
<dbReference type="GO" id="GO:0008967">
    <property type="term" value="F:phosphoglycolate phosphatase activity"/>
    <property type="evidence" value="ECO:0007669"/>
    <property type="project" value="TreeGrafter"/>
</dbReference>
<sequence length="206" mass="23545">MDGVLINSEIVYLELFVQFLHEQGVHKTVEDMLELVGSSREKEDVLISSFLNLSIEETRKRKDAFFVQHPVDYSKIKKPGVDEILAYLSEHQIVIGLASSSPMDNILEVLDACKIRSYFTYILSGEDFTQTKPHPEIYETMIQKMNANREDIVVVEDSVYGIQAAKQAGLFVLALEDQVIKHDNRKADHVIQDLLEIKEYVEELSV</sequence>
<dbReference type="InterPro" id="IPR006439">
    <property type="entry name" value="HAD-SF_hydro_IA"/>
</dbReference>
<dbReference type="Gene3D" id="3.40.50.1000">
    <property type="entry name" value="HAD superfamily/HAD-like"/>
    <property type="match status" value="1"/>
</dbReference>
<dbReference type="GO" id="GO:0005829">
    <property type="term" value="C:cytosol"/>
    <property type="evidence" value="ECO:0007669"/>
    <property type="project" value="TreeGrafter"/>
</dbReference>
<comment type="caution">
    <text evidence="1">The sequence shown here is derived from an EMBL/GenBank/DDBJ whole genome shotgun (WGS) entry which is preliminary data.</text>
</comment>
<dbReference type="SUPFAM" id="SSF56784">
    <property type="entry name" value="HAD-like"/>
    <property type="match status" value="1"/>
</dbReference>
<dbReference type="GO" id="GO:0006281">
    <property type="term" value="P:DNA repair"/>
    <property type="evidence" value="ECO:0007669"/>
    <property type="project" value="TreeGrafter"/>
</dbReference>
<proteinExistence type="predicted"/>